<keyword evidence="3" id="KW-0716">Sensory transduction</keyword>
<feature type="transmembrane region" description="Helical" evidence="13">
    <location>
        <begin position="363"/>
        <end position="381"/>
    </location>
</feature>
<evidence type="ECO:0000256" key="4">
    <source>
        <dbReference type="ARBA" id="ARBA00022692"/>
    </source>
</evidence>
<feature type="transmembrane region" description="Helical" evidence="13">
    <location>
        <begin position="236"/>
        <end position="256"/>
    </location>
</feature>
<keyword evidence="8 13" id="KW-0472">Membrane</keyword>
<protein>
    <recommendedName>
        <fullName evidence="14">G-protein coupled receptors family 1 profile domain-containing protein</fullName>
    </recommendedName>
</protein>
<dbReference type="Proteomes" id="UP000005207">
    <property type="component" value="Unplaced"/>
</dbReference>
<evidence type="ECO:0000256" key="6">
    <source>
        <dbReference type="ARBA" id="ARBA00022989"/>
    </source>
</evidence>
<feature type="transmembrane region" description="Helical" evidence="13">
    <location>
        <begin position="140"/>
        <end position="165"/>
    </location>
</feature>
<dbReference type="PRINTS" id="PR00245">
    <property type="entry name" value="OLFACTORYR"/>
</dbReference>
<feature type="domain" description="G-protein coupled receptors family 1 profile" evidence="14">
    <location>
        <begin position="40"/>
        <end position="288"/>
    </location>
</feature>
<feature type="transmembrane region" description="Helical" evidence="13">
    <location>
        <begin position="57"/>
        <end position="77"/>
    </location>
</feature>
<name>A0A669DZ27_ORENI</name>
<feature type="transmembrane region" description="Helical" evidence="13">
    <location>
        <begin position="194"/>
        <end position="216"/>
    </location>
</feature>
<keyword evidence="16" id="KW-1185">Reference proteome</keyword>
<feature type="transmembrane region" description="Helical" evidence="13">
    <location>
        <begin position="276"/>
        <end position="295"/>
    </location>
</feature>
<evidence type="ECO:0000256" key="10">
    <source>
        <dbReference type="ARBA" id="ARBA00023170"/>
    </source>
</evidence>
<evidence type="ECO:0000256" key="2">
    <source>
        <dbReference type="ARBA" id="ARBA00022475"/>
    </source>
</evidence>
<keyword evidence="4 13" id="KW-0812">Transmembrane</keyword>
<keyword evidence="6 13" id="KW-1133">Transmembrane helix</keyword>
<dbReference type="AlphaFoldDB" id="A0A669DZ27"/>
<dbReference type="FunFam" id="1.20.1070.10:FF:000024">
    <property type="entry name" value="Olfactory receptor"/>
    <property type="match status" value="1"/>
</dbReference>
<evidence type="ECO:0000256" key="9">
    <source>
        <dbReference type="ARBA" id="ARBA00023157"/>
    </source>
</evidence>
<keyword evidence="9" id="KW-1015">Disulfide bond</keyword>
<evidence type="ECO:0000256" key="5">
    <source>
        <dbReference type="ARBA" id="ARBA00022725"/>
    </source>
</evidence>
<dbReference type="Pfam" id="PF13853">
    <property type="entry name" value="7tm_4"/>
    <property type="match status" value="2"/>
</dbReference>
<dbReference type="GO" id="GO:0005886">
    <property type="term" value="C:plasma membrane"/>
    <property type="evidence" value="ECO:0007669"/>
    <property type="project" value="UniProtKB-SubCell"/>
</dbReference>
<evidence type="ECO:0000256" key="12">
    <source>
        <dbReference type="ARBA" id="ARBA00023224"/>
    </source>
</evidence>
<keyword evidence="2" id="KW-1003">Cell membrane</keyword>
<reference evidence="15" key="1">
    <citation type="submission" date="2025-08" db="UniProtKB">
        <authorList>
            <consortium name="Ensembl"/>
        </authorList>
    </citation>
    <scope>IDENTIFICATION</scope>
</reference>
<evidence type="ECO:0000256" key="8">
    <source>
        <dbReference type="ARBA" id="ARBA00023136"/>
    </source>
</evidence>
<keyword evidence="5" id="KW-0552">Olfaction</keyword>
<evidence type="ECO:0000313" key="15">
    <source>
        <dbReference type="Ensembl" id="ENSONIP00000064619.1"/>
    </source>
</evidence>
<dbReference type="InParanoid" id="A0A669DZ27"/>
<keyword evidence="11" id="KW-0325">Glycoprotein</keyword>
<dbReference type="GO" id="GO:0004930">
    <property type="term" value="F:G protein-coupled receptor activity"/>
    <property type="evidence" value="ECO:0007669"/>
    <property type="project" value="UniProtKB-KW"/>
</dbReference>
<dbReference type="InterPro" id="IPR017452">
    <property type="entry name" value="GPCR_Rhodpsn_7TM"/>
</dbReference>
<keyword evidence="12" id="KW-0807">Transducer</keyword>
<dbReference type="GO" id="GO:0005549">
    <property type="term" value="F:odorant binding"/>
    <property type="evidence" value="ECO:0007669"/>
    <property type="project" value="TreeGrafter"/>
</dbReference>
<evidence type="ECO:0000256" key="1">
    <source>
        <dbReference type="ARBA" id="ARBA00004651"/>
    </source>
</evidence>
<dbReference type="GeneTree" id="ENSGT00950000183023"/>
<dbReference type="GO" id="GO:0004984">
    <property type="term" value="F:olfactory receptor activity"/>
    <property type="evidence" value="ECO:0007669"/>
    <property type="project" value="InterPro"/>
</dbReference>
<proteinExistence type="predicted"/>
<feature type="transmembrane region" description="Helical" evidence="13">
    <location>
        <begin position="26"/>
        <end position="50"/>
    </location>
</feature>
<dbReference type="InterPro" id="IPR000276">
    <property type="entry name" value="GPCR_Rhodpsn"/>
</dbReference>
<dbReference type="InterPro" id="IPR000725">
    <property type="entry name" value="Olfact_rcpt"/>
</dbReference>
<dbReference type="PANTHER" id="PTHR26451:SF871">
    <property type="entry name" value="ODORANT RECEPTOR-RELATED"/>
    <property type="match status" value="1"/>
</dbReference>
<dbReference type="PROSITE" id="PS50262">
    <property type="entry name" value="G_PROTEIN_RECEP_F1_2"/>
    <property type="match status" value="1"/>
</dbReference>
<dbReference type="PANTHER" id="PTHR26451">
    <property type="entry name" value="G_PROTEIN_RECEP_F1_2 DOMAIN-CONTAINING PROTEIN"/>
    <property type="match status" value="1"/>
</dbReference>
<keyword evidence="7" id="KW-0297">G-protein coupled receptor</keyword>
<dbReference type="PROSITE" id="PS00237">
    <property type="entry name" value="G_PROTEIN_RECEP_F1_1"/>
    <property type="match status" value="1"/>
</dbReference>
<accession>A0A669DZ27</accession>
<sequence length="470" mass="54186">VMDNVSVITVFTLSGLSDIANYRVTLFVLTLLCYCVIWLVNLTIIVTVIVDKSLHEPMYIFLCNLCVNGLYGTAAFYPKFLYDLLSTTHVISYAGCLLQGFVLHSSVCADFSLLALMAYDRYVAICRPLLYHSLMTKQRVSIFVFFAWLIPFYLLFMSTITTAVLRLCGSHIPRIYCINWLISNLACSASVAKIVIPAFTYTFYIGHVLFVFWSYVHLIKTCQSSKENWNKFMQTCVPHVFSLTVVVLSFLFDMLYMRFGSKEIPQGFENFMAMEILLIPPIINPLMYLAICLYYHSFMTKRRLSQLVCFSWLTPFCVFAINVVLTARLKLCGINIQRVLCLNWLIVKLACPEADTFSNNITVIIYVSHGFFIIWTYTHLIKTCTKSREDRVKFMQTCVPHLTSLITFLSVVVFQFVYMQFDSTDLPQSLQNFIATEFVIIPPIMNPLIYGFKLTKIRNRILGFVCFKRK</sequence>
<feature type="transmembrane region" description="Helical" evidence="13">
    <location>
        <begin position="97"/>
        <end position="119"/>
    </location>
</feature>
<evidence type="ECO:0000256" key="3">
    <source>
        <dbReference type="ARBA" id="ARBA00022606"/>
    </source>
</evidence>
<dbReference type="Ensembl" id="ENSONIT00000071690.1">
    <property type="protein sequence ID" value="ENSONIP00000064619.1"/>
    <property type="gene ID" value="ENSONIG00000038658.1"/>
</dbReference>
<keyword evidence="10" id="KW-0675">Receptor</keyword>
<evidence type="ECO:0000256" key="7">
    <source>
        <dbReference type="ARBA" id="ARBA00023040"/>
    </source>
</evidence>
<dbReference type="Gene3D" id="1.20.1070.10">
    <property type="entry name" value="Rhodopsin 7-helix transmembrane proteins"/>
    <property type="match status" value="2"/>
</dbReference>
<organism evidence="15 16">
    <name type="scientific">Oreochromis niloticus</name>
    <name type="common">Nile tilapia</name>
    <name type="synonym">Tilapia nilotica</name>
    <dbReference type="NCBI Taxonomy" id="8128"/>
    <lineage>
        <taxon>Eukaryota</taxon>
        <taxon>Metazoa</taxon>
        <taxon>Chordata</taxon>
        <taxon>Craniata</taxon>
        <taxon>Vertebrata</taxon>
        <taxon>Euteleostomi</taxon>
        <taxon>Actinopterygii</taxon>
        <taxon>Neopterygii</taxon>
        <taxon>Teleostei</taxon>
        <taxon>Neoteleostei</taxon>
        <taxon>Acanthomorphata</taxon>
        <taxon>Ovalentaria</taxon>
        <taxon>Cichlomorphae</taxon>
        <taxon>Cichliformes</taxon>
        <taxon>Cichlidae</taxon>
        <taxon>African cichlids</taxon>
        <taxon>Pseudocrenilabrinae</taxon>
        <taxon>Oreochromini</taxon>
        <taxon>Oreochromis</taxon>
    </lineage>
</organism>
<reference evidence="15" key="2">
    <citation type="submission" date="2025-09" db="UniProtKB">
        <authorList>
            <consortium name="Ensembl"/>
        </authorList>
    </citation>
    <scope>IDENTIFICATION</scope>
</reference>
<dbReference type="InterPro" id="IPR052921">
    <property type="entry name" value="GPCR1_Superfamily_Member"/>
</dbReference>
<evidence type="ECO:0000256" key="13">
    <source>
        <dbReference type="SAM" id="Phobius"/>
    </source>
</evidence>
<dbReference type="SUPFAM" id="SSF81321">
    <property type="entry name" value="Family A G protein-coupled receptor-like"/>
    <property type="match status" value="2"/>
</dbReference>
<evidence type="ECO:0000256" key="11">
    <source>
        <dbReference type="ARBA" id="ARBA00023180"/>
    </source>
</evidence>
<feature type="transmembrane region" description="Helical" evidence="13">
    <location>
        <begin position="402"/>
        <end position="421"/>
    </location>
</feature>
<evidence type="ECO:0000259" key="14">
    <source>
        <dbReference type="PROSITE" id="PS50262"/>
    </source>
</evidence>
<feature type="transmembrane region" description="Helical" evidence="13">
    <location>
        <begin position="307"/>
        <end position="325"/>
    </location>
</feature>
<dbReference type="OMA" id="FMAMEIF"/>
<evidence type="ECO:0000313" key="16">
    <source>
        <dbReference type="Proteomes" id="UP000005207"/>
    </source>
</evidence>
<comment type="subcellular location">
    <subcellularLocation>
        <location evidence="1">Cell membrane</location>
        <topology evidence="1">Multi-pass membrane protein</topology>
    </subcellularLocation>
</comment>
<feature type="transmembrane region" description="Helical" evidence="13">
    <location>
        <begin position="433"/>
        <end position="452"/>
    </location>
</feature>